<gene>
    <name evidence="9" type="ORF">LX15_002724</name>
</gene>
<feature type="region of interest" description="Disordered" evidence="6">
    <location>
        <begin position="1"/>
        <end position="86"/>
    </location>
</feature>
<feature type="transmembrane region" description="Helical" evidence="7">
    <location>
        <begin position="95"/>
        <end position="114"/>
    </location>
</feature>
<feature type="transmembrane region" description="Helical" evidence="7">
    <location>
        <begin position="250"/>
        <end position="275"/>
    </location>
</feature>
<keyword evidence="5 7" id="KW-0472">Membrane</keyword>
<keyword evidence="4 7" id="KW-1133">Transmembrane helix</keyword>
<feature type="transmembrane region" description="Helical" evidence="7">
    <location>
        <begin position="219"/>
        <end position="238"/>
    </location>
</feature>
<comment type="subcellular location">
    <subcellularLocation>
        <location evidence="1">Cell membrane</location>
        <topology evidence="1">Multi-pass membrane protein</topology>
    </subcellularLocation>
</comment>
<dbReference type="InterPro" id="IPR011701">
    <property type="entry name" value="MFS"/>
</dbReference>
<evidence type="ECO:0000259" key="8">
    <source>
        <dbReference type="PROSITE" id="PS50850"/>
    </source>
</evidence>
<feature type="transmembrane region" description="Helical" evidence="7">
    <location>
        <begin position="164"/>
        <end position="184"/>
    </location>
</feature>
<keyword evidence="2" id="KW-1003">Cell membrane</keyword>
<feature type="transmembrane region" description="Helical" evidence="7">
    <location>
        <begin position="296"/>
        <end position="317"/>
    </location>
</feature>
<dbReference type="Pfam" id="PF07690">
    <property type="entry name" value="MFS_1"/>
    <property type="match status" value="1"/>
</dbReference>
<evidence type="ECO:0000256" key="2">
    <source>
        <dbReference type="ARBA" id="ARBA00022475"/>
    </source>
</evidence>
<protein>
    <submittedName>
        <fullName evidence="9">Arabinose efflux permease, MFS family</fullName>
    </submittedName>
</protein>
<feature type="transmembrane region" description="Helical" evidence="7">
    <location>
        <begin position="445"/>
        <end position="467"/>
    </location>
</feature>
<evidence type="ECO:0000256" key="4">
    <source>
        <dbReference type="ARBA" id="ARBA00022989"/>
    </source>
</evidence>
<feature type="domain" description="Major facilitator superfamily (MFS) profile" evidence="8">
    <location>
        <begin position="95"/>
        <end position="472"/>
    </location>
</feature>
<dbReference type="Gene3D" id="1.20.1250.20">
    <property type="entry name" value="MFS general substrate transporter like domains"/>
    <property type="match status" value="1"/>
</dbReference>
<reference evidence="9 10" key="1">
    <citation type="submission" date="2022-06" db="EMBL/GenBank/DDBJ databases">
        <title>Genomic Encyclopedia of Archaeal and Bacterial Type Strains, Phase II (KMG-II): from individual species to whole genera.</title>
        <authorList>
            <person name="Goeker M."/>
        </authorList>
    </citation>
    <scope>NUCLEOTIDE SEQUENCE [LARGE SCALE GENOMIC DNA]</scope>
    <source>
        <strain evidence="9 10">DSM 40477</strain>
    </source>
</reference>
<dbReference type="SUPFAM" id="SSF103473">
    <property type="entry name" value="MFS general substrate transporter"/>
    <property type="match status" value="1"/>
</dbReference>
<evidence type="ECO:0000256" key="6">
    <source>
        <dbReference type="SAM" id="MobiDB-lite"/>
    </source>
</evidence>
<evidence type="ECO:0000256" key="7">
    <source>
        <dbReference type="SAM" id="Phobius"/>
    </source>
</evidence>
<dbReference type="InterPro" id="IPR036259">
    <property type="entry name" value="MFS_trans_sf"/>
</dbReference>
<accession>A0ABT1HU13</accession>
<dbReference type="PANTHER" id="PTHR43124">
    <property type="entry name" value="PURINE EFFLUX PUMP PBUE"/>
    <property type="match status" value="1"/>
</dbReference>
<name>A0ABT1HU13_STRSD</name>
<keyword evidence="3 7" id="KW-0812">Transmembrane</keyword>
<dbReference type="InterPro" id="IPR050189">
    <property type="entry name" value="MFS_Efflux_Transporters"/>
</dbReference>
<feature type="transmembrane region" description="Helical" evidence="7">
    <location>
        <begin position="190"/>
        <end position="207"/>
    </location>
</feature>
<dbReference type="Proteomes" id="UP001205311">
    <property type="component" value="Unassembled WGS sequence"/>
</dbReference>
<feature type="transmembrane region" description="Helical" evidence="7">
    <location>
        <begin position="134"/>
        <end position="152"/>
    </location>
</feature>
<dbReference type="PANTHER" id="PTHR43124:SF3">
    <property type="entry name" value="CHLORAMPHENICOL EFFLUX PUMP RV0191"/>
    <property type="match status" value="1"/>
</dbReference>
<comment type="caution">
    <text evidence="9">The sequence shown here is derived from an EMBL/GenBank/DDBJ whole genome shotgun (WGS) entry which is preliminary data.</text>
</comment>
<feature type="transmembrane region" description="Helical" evidence="7">
    <location>
        <begin position="384"/>
        <end position="404"/>
    </location>
</feature>
<evidence type="ECO:0000256" key="5">
    <source>
        <dbReference type="ARBA" id="ARBA00023136"/>
    </source>
</evidence>
<evidence type="ECO:0000256" key="1">
    <source>
        <dbReference type="ARBA" id="ARBA00004651"/>
    </source>
</evidence>
<evidence type="ECO:0000313" key="9">
    <source>
        <dbReference type="EMBL" id="MCP2259023.1"/>
    </source>
</evidence>
<feature type="transmembrane region" description="Helical" evidence="7">
    <location>
        <begin position="333"/>
        <end position="352"/>
    </location>
</feature>
<evidence type="ECO:0000256" key="3">
    <source>
        <dbReference type="ARBA" id="ARBA00022692"/>
    </source>
</evidence>
<dbReference type="EMBL" id="JAMTCP010000013">
    <property type="protein sequence ID" value="MCP2259023.1"/>
    <property type="molecule type" value="Genomic_DNA"/>
</dbReference>
<dbReference type="InterPro" id="IPR020846">
    <property type="entry name" value="MFS_dom"/>
</dbReference>
<feature type="compositionally biased region" description="Basic and acidic residues" evidence="6">
    <location>
        <begin position="68"/>
        <end position="78"/>
    </location>
</feature>
<keyword evidence="10" id="KW-1185">Reference proteome</keyword>
<organism evidence="9 10">
    <name type="scientific">Streptoalloteichus tenebrarius (strain ATCC 17920 / DSM 40477 / JCM 4838 / CBS 697.72 / NBRC 16177 / NCIMB 11028 / NRRL B-12390 / A12253. 1 / ISP 5477)</name>
    <name type="common">Streptomyces tenebrarius</name>
    <dbReference type="NCBI Taxonomy" id="1933"/>
    <lineage>
        <taxon>Bacteria</taxon>
        <taxon>Bacillati</taxon>
        <taxon>Actinomycetota</taxon>
        <taxon>Actinomycetes</taxon>
        <taxon>Pseudonocardiales</taxon>
        <taxon>Pseudonocardiaceae</taxon>
        <taxon>Streptoalloteichus</taxon>
    </lineage>
</organism>
<proteinExistence type="predicted"/>
<evidence type="ECO:0000313" key="10">
    <source>
        <dbReference type="Proteomes" id="UP001205311"/>
    </source>
</evidence>
<sequence>MSSSVPEKADRVDAPVVDQRTVQPVEPTLRQPADPTTDQPADRIADPTADPTADRTADRTGGTTTDETADRTPDDPTADRTGVAPVAPWERRRRAVTAMVLTTVLVAGQQYAVVPLLTELGRDWSAPPADLTELVSAFGVAAVAAFLLGGSAARRLGTRPAMALAMAVLAFGSAALAAAPSLAAGGAFRVVQGVGAGFFLAGALTHLRDRVAPDRWPAAARWVVLTVVGAGVAGPALAEAVAALVGWRGVFGAGAVALVWSGAWLHLVLATAVHGPRGVLLPSLRQKGKVLARPRAAVLCLAMAPVLGGVGVVGTALESLGPETVSGDADTMVAVRTAAVAPVALVALAGGFLRRLRALRVAATALVVDAAATAALAVGGGSVGVVAVALVLVTLGVAVAAPALHEALAAVAGEARDSVLSLSLVTLVLGASLEPRLVSVLGSAGLPLVLGVVAAAFLVAAGLVVWVDRTSRGPAERASAA</sequence>
<dbReference type="PROSITE" id="PS50850">
    <property type="entry name" value="MFS"/>
    <property type="match status" value="1"/>
</dbReference>